<dbReference type="Pfam" id="PF00975">
    <property type="entry name" value="Thioesterase"/>
    <property type="match status" value="1"/>
</dbReference>
<evidence type="ECO:0000256" key="1">
    <source>
        <dbReference type="ARBA" id="ARBA00001957"/>
    </source>
</evidence>
<dbReference type="PROSITE" id="PS50075">
    <property type="entry name" value="CARRIER"/>
    <property type="match status" value="2"/>
</dbReference>
<feature type="domain" description="Carrier" evidence="5">
    <location>
        <begin position="980"/>
        <end position="1055"/>
    </location>
</feature>
<feature type="region of interest" description="Disordered" evidence="4">
    <location>
        <begin position="1428"/>
        <end position="1448"/>
    </location>
</feature>
<reference evidence="6 7" key="1">
    <citation type="submission" date="2023-07" db="EMBL/GenBank/DDBJ databases">
        <authorList>
            <person name="Girao M."/>
            <person name="Carvalho M.F."/>
        </authorList>
    </citation>
    <scope>NUCLEOTIDE SEQUENCE [LARGE SCALE GENOMIC DNA]</scope>
    <source>
        <strain evidence="6 7">YIM65754</strain>
    </source>
</reference>
<dbReference type="Pfam" id="PF13193">
    <property type="entry name" value="AMP-binding_C"/>
    <property type="match status" value="2"/>
</dbReference>
<feature type="compositionally biased region" description="Basic and acidic residues" evidence="4">
    <location>
        <begin position="1428"/>
        <end position="1444"/>
    </location>
</feature>
<dbReference type="PROSITE" id="PS00012">
    <property type="entry name" value="PHOSPHOPANTETHEINE"/>
    <property type="match status" value="2"/>
</dbReference>
<comment type="caution">
    <text evidence="6">The sequence shown here is derived from an EMBL/GenBank/DDBJ whole genome shotgun (WGS) entry which is preliminary data.</text>
</comment>
<evidence type="ECO:0000259" key="5">
    <source>
        <dbReference type="PROSITE" id="PS50075"/>
    </source>
</evidence>
<dbReference type="InterPro" id="IPR000873">
    <property type="entry name" value="AMP-dep_synth/lig_dom"/>
</dbReference>
<dbReference type="InterPro" id="IPR020806">
    <property type="entry name" value="PKS_PP-bd"/>
</dbReference>
<dbReference type="InterPro" id="IPR001031">
    <property type="entry name" value="Thioesterase"/>
</dbReference>
<dbReference type="SUPFAM" id="SSF56801">
    <property type="entry name" value="Acetyl-CoA synthetase-like"/>
    <property type="match status" value="2"/>
</dbReference>
<dbReference type="InterPro" id="IPR020802">
    <property type="entry name" value="TesA-like"/>
</dbReference>
<dbReference type="Pfam" id="PF00668">
    <property type="entry name" value="Condensation"/>
    <property type="match status" value="3"/>
</dbReference>
<evidence type="ECO:0000256" key="3">
    <source>
        <dbReference type="ARBA" id="ARBA00022553"/>
    </source>
</evidence>
<dbReference type="Gene3D" id="1.10.1200.10">
    <property type="entry name" value="ACP-like"/>
    <property type="match status" value="1"/>
</dbReference>
<protein>
    <submittedName>
        <fullName evidence="6">Amino acid adenylation domain-containing protein</fullName>
    </submittedName>
</protein>
<dbReference type="SUPFAM" id="SSF47336">
    <property type="entry name" value="ACP-like"/>
    <property type="match status" value="2"/>
</dbReference>
<dbReference type="InterPro" id="IPR009081">
    <property type="entry name" value="PP-bd_ACP"/>
</dbReference>
<dbReference type="SMART" id="SM00824">
    <property type="entry name" value="PKS_TE"/>
    <property type="match status" value="1"/>
</dbReference>
<dbReference type="PANTHER" id="PTHR45527">
    <property type="entry name" value="NONRIBOSOMAL PEPTIDE SYNTHETASE"/>
    <property type="match status" value="1"/>
</dbReference>
<feature type="domain" description="Carrier" evidence="5">
    <location>
        <begin position="2841"/>
        <end position="2916"/>
    </location>
</feature>
<dbReference type="PROSITE" id="PS00455">
    <property type="entry name" value="AMP_BINDING"/>
    <property type="match status" value="2"/>
</dbReference>
<dbReference type="EMBL" id="JAUTXY010000007">
    <property type="protein sequence ID" value="MEE2059059.1"/>
    <property type="molecule type" value="Genomic_DNA"/>
</dbReference>
<dbReference type="InterPro" id="IPR023213">
    <property type="entry name" value="CAT-like_dom_sf"/>
</dbReference>
<dbReference type="SMART" id="SM00823">
    <property type="entry name" value="PKS_PP"/>
    <property type="match status" value="2"/>
</dbReference>
<dbReference type="Gene3D" id="3.40.50.1820">
    <property type="entry name" value="alpha/beta hydrolase"/>
    <property type="match status" value="1"/>
</dbReference>
<dbReference type="InterPro" id="IPR029058">
    <property type="entry name" value="AB_hydrolase_fold"/>
</dbReference>
<keyword evidence="2" id="KW-0596">Phosphopantetheine</keyword>
<dbReference type="Pfam" id="PF00501">
    <property type="entry name" value="AMP-binding"/>
    <property type="match status" value="2"/>
</dbReference>
<dbReference type="SUPFAM" id="SSF52777">
    <property type="entry name" value="CoA-dependent acyltransferases"/>
    <property type="match status" value="6"/>
</dbReference>
<dbReference type="Gene3D" id="3.30.559.30">
    <property type="entry name" value="Nonribosomal peptide synthetase, condensation domain"/>
    <property type="match status" value="3"/>
</dbReference>
<dbReference type="NCBIfam" id="TIGR01733">
    <property type="entry name" value="AA-adenyl-dom"/>
    <property type="match status" value="2"/>
</dbReference>
<sequence>MTRIALSGPQEGVWAGQRLVPDSPVFRITQVMWFEGEIDCNAFAEAVSQAFSEAEALRVRFVEHDGVPYQEIVDDLVLDTAVRGHSAADDVIRDEARQSGLAAVDLFTGVLNESLLRRRTDGGWAWVFTTHHILVDAYGLGVFTRRVAEIYSADVAGSGVRERQFASLTDVVTGSGQRPGVDPGQGFADIEAYKASGGLETAEVFAGSINKEVVGGGDVLWSRIQEVARSYRLSWVDLLTAVWGMYTARVSGRTSVVLRVHFMMRSTPARLKTPSMLVTILPVVIPISPSMSVYDFARACADAIRAAKAAEGVSEEEYAARWPGGEADYRCIPSINVKAFDYLVEFGDVRARQETVSDGIIGRLDLVCYADPVHGFRIDLFGNEALIPDHELRSYATGFAEFLDRMLLADPVQSILADFPVPLPDSERDRIAEWSVGPAGTRIDDVVAAAGGSVDALVRMQVERTPKSEAICSDAGTHLSFAEFDESVNRLARVLIERGVRVGDTIAVLLPRSIDAVVAVAAVVRTGAAYVPIDPNYPADRVAYVLDDSGATLAVVDAAAFTRHTETLLGGSTDAQKDLAILRLDSIEVLAARTRAEIGPPELSRPIEADDTICVIYTSGTTGRPKGVVMSHAWICQRLAWYQYRFPMTATDRALLKTPFSFDVAILETFAPLTTGAVLVVSQDALHGDPAYVDRTMRDHDVTRVTFVPSMATAFVEDAPTGTADVAVSMITGEVFPTSLAHRYSDVCAGDVVNLYGPTEAGEATTHHFVAETDRGPTVPIGKPVDNYRTWVLDSWLHPVPIGVAGELYIGSHRLADGYLNQLGLTATRFIADPFAATAGGRLYRTGDLVRWNANGALEYLGRTDDQVKIRGNRVELDEVRAALETHPAVAQAAVVAVEDDILGTRLVAYYLSASTQDDFAALAEELQQYLQQKLPGYMVPTGFAHLQRFPTTPNGKLDLKALPAVQPTRPAASGRGPQGHTEETLAGIFGHVLAIESGTLLGVDDDFFRLGGHSILATRAVARANGELGCALTLRDLFNNPTIAALAQLVESTPRIATGPRVGEYPRSEPIHASYGQQALWLIDRIGGGAPYLLGTAFDIGAEVSRDDLAAAVARLCSRHEILRTRFRHDEFGEVYQVIHPSGPSVRFDDTEVLPDATSVDARIAAIIATPIDLEAEFPTQFTVISNGIHDILIVHGHHLATDDQSIAAILQDLQCFFHDIATGKWQVYPDLPVQYADFAVWQRRTLGDKRDPESDFSKHLRYWTHRLDGVPPETPLPLDRARDESDSRTTQHVDIALSDTECLQLDRCMSDRSVTPLQLLISALSLALHTESPGSSKIPVGTPVSLRDDPMLSDLVGYFVNTVVICPEPVASRSFADLLNSVRDHVIDAVSHKLVPFETIVEHINPPRIPGVSPFFQTMAAYIDERSTQSDPDAAVRQRELSATEAGEGSPARAAFFDLVFAIVRQSDNIVLRLNSAQELFSTETATRLLRRTHLFLALGTRFPHLPTQNLVNLVAAHLNTSAVQPEGARVRLHLGALGGTDSEFWAAAASQLSAALELAVTVEKDEGGVHWLEGIGLRSPDTLDACLSAGTKLVDGHREGTALQVAWRHDEFHLTEQELGDHLLDPYWEEWVDGFADAEGSVPEGCEIQLGERRALRRGRLRSPSIGGISDFRAAIVDSITAGIGATTDVVVDLLESDTRGGLYSFPVLVPAEASVAADTMRIPSRRAAELRAAMGSTTFGPFFDDVPPATVQVAIFWTDIELSDVDSRQWCPDGETPISVVVYIAAEEGGEVPVSVDVRTDCEGGLSAGYLADGVLKAIVSSGRIPADDRESPLSVERADRLPLSDREAAEIRNRFGARSQILPLSPLQSGLLYHLVRAAESGDRHTYVSQVTRELASPVDPDRMRDSVALMLDRYPNIRAGFTVVGNGEVQVIPAQTEVPFEIIAGTEWRSASEDVEAFLRDERAKPFTHENPPLIRFTLLECLDNQWLLVMTFEHILMDGWSFNAFLDELLQAYAAPERVRSIPPASFRDYLTWLAEQDTDGAYMAWDRYLDDLTGPSVLNTMDGMQSVAETGECHFDIDGDLAAHIYAAARESGSTVGTLLQTTWALVLARLVGRSDVIFGNTVSGRPAELADADRIIGLLFNTLPFRVRVQPFESVRELLQRVQWEQLDVMEHSYASLTEIQRRVGMGALFDTLFVVQNFPHEIGASADDGPEVTGGGLNDATHYPITFAVNPWEAEGVAQVHVRLSYRVDVFSTVQANDLLDRYVAVLEKLVANLDSPVGTIPILTDNERAEALKSAAGRGEDVGVAMVADLLRDQVSRSTGSTALVAGSRSYTFGEFDAEVNRYARLLISRGVGPEHRVALFLPRDERMVIAMFAVFAVGAAYVPIDPEHPDERIDYMLEVARPTATLATDRDLARLGATAGRIVNLDEPKVLAEIKAAHAFAVSDTERGGPIHPDLLAYVIFTSGSTGRPKGVAVGYRGLTNMYANHVFEIFDRVVAHQAGRRLRIAHTTSFSFDASWEQLFWLLNGHAVYIIDEELRREPAALMAYYDEQRIDGFDVTPSYGQLLVDQGLLDRDRPSARSVAADAPGVVFVSLGGEAVPDRLWQQLRQAPGVESYNLYGPTEYTINALGADLADSPVPNVGTPIFNTRAYILDETLDPALPGVPGELYLAGDGIARGYWGQPALTAERFPACPFEPGNRMYRTGDLARRTPDGNIAYLGRADDQVKIRGYRIEPGEVADVLADDPAVAGATVVARADHHGVTQLYGYLVAATDVQLDVNAVRKRAGEILPEYMIPAGIAEIEAIPLNVNGKVDLRALPSIEAADTEFVAATTATERVVVEAAAELLGVERLSVNANFFQSGGNSLLAMRLVARINSGGKHEARVKDVFGHQTPAELAVLLEGEQGDPTQQSLLDAVLITMRKTQTPGVLFCFHEFTGFATMYSRILRGIPDSWSLYGIQDPVHAGMVVDFSTITELANAYADVIESVVPDGELNLLGWSYGGHIAFAVANELVSRGRDVAHLVIVDALPSTASSVRAVAPAVPMSRILTDPEIQENLAIELIDEGTDEVPTELFAGIDDLQRRAIAVASSRTNLLMSQMTTGHMAKVPTLLVVATEGAGKSHDYPEEATSLWDGFVENLRTLLVREDHNSMMLTEKGIAAWITDLKRFLTTESLDVQVPQRRSKSLTVTKDGE</sequence>
<dbReference type="Gene3D" id="2.30.38.10">
    <property type="entry name" value="Luciferase, Domain 3"/>
    <property type="match status" value="2"/>
</dbReference>
<name>A0ABU7LC05_9NOCA</name>
<organism evidence="6 7">
    <name type="scientific">Rhodococcus artemisiae</name>
    <dbReference type="NCBI Taxonomy" id="714159"/>
    <lineage>
        <taxon>Bacteria</taxon>
        <taxon>Bacillati</taxon>
        <taxon>Actinomycetota</taxon>
        <taxon>Actinomycetes</taxon>
        <taxon>Mycobacteriales</taxon>
        <taxon>Nocardiaceae</taxon>
        <taxon>Rhodococcus</taxon>
    </lineage>
</organism>
<dbReference type="InterPro" id="IPR025110">
    <property type="entry name" value="AMP-bd_C"/>
</dbReference>
<dbReference type="CDD" id="cd05930">
    <property type="entry name" value="A_NRPS"/>
    <property type="match status" value="1"/>
</dbReference>
<comment type="cofactor">
    <cofactor evidence="1">
        <name>pantetheine 4'-phosphate</name>
        <dbReference type="ChEBI" id="CHEBI:47942"/>
    </cofactor>
</comment>
<keyword evidence="7" id="KW-1185">Reference proteome</keyword>
<dbReference type="Gene3D" id="3.30.559.10">
    <property type="entry name" value="Chloramphenicol acetyltransferase-like domain"/>
    <property type="match status" value="3"/>
</dbReference>
<evidence type="ECO:0000313" key="6">
    <source>
        <dbReference type="EMBL" id="MEE2059059.1"/>
    </source>
</evidence>
<dbReference type="RefSeq" id="WP_330134306.1">
    <property type="nucleotide sequence ID" value="NZ_JAUTXY010000007.1"/>
</dbReference>
<proteinExistence type="predicted"/>
<keyword evidence="3" id="KW-0597">Phosphoprotein</keyword>
<dbReference type="InterPro" id="IPR045851">
    <property type="entry name" value="AMP-bd_C_sf"/>
</dbReference>
<evidence type="ECO:0000256" key="2">
    <source>
        <dbReference type="ARBA" id="ARBA00022450"/>
    </source>
</evidence>
<evidence type="ECO:0000256" key="4">
    <source>
        <dbReference type="SAM" id="MobiDB-lite"/>
    </source>
</evidence>
<dbReference type="InterPro" id="IPR006162">
    <property type="entry name" value="Ppantetheine_attach_site"/>
</dbReference>
<gene>
    <name evidence="6" type="ORF">Q7514_16170</name>
</gene>
<dbReference type="InterPro" id="IPR036736">
    <property type="entry name" value="ACP-like_sf"/>
</dbReference>
<dbReference type="Gene3D" id="3.40.50.980">
    <property type="match status" value="4"/>
</dbReference>
<dbReference type="InterPro" id="IPR010071">
    <property type="entry name" value="AA_adenyl_dom"/>
</dbReference>
<dbReference type="SUPFAM" id="SSF53474">
    <property type="entry name" value="alpha/beta-Hydrolases"/>
    <property type="match status" value="1"/>
</dbReference>
<dbReference type="PANTHER" id="PTHR45527:SF1">
    <property type="entry name" value="FATTY ACID SYNTHASE"/>
    <property type="match status" value="1"/>
</dbReference>
<dbReference type="InterPro" id="IPR001242">
    <property type="entry name" value="Condensation_dom"/>
</dbReference>
<dbReference type="Proteomes" id="UP001336020">
    <property type="component" value="Unassembled WGS sequence"/>
</dbReference>
<dbReference type="InterPro" id="IPR020845">
    <property type="entry name" value="AMP-binding_CS"/>
</dbReference>
<dbReference type="Gene3D" id="3.30.300.30">
    <property type="match status" value="2"/>
</dbReference>
<dbReference type="Pfam" id="PF00550">
    <property type="entry name" value="PP-binding"/>
    <property type="match status" value="2"/>
</dbReference>
<accession>A0ABU7LC05</accession>
<evidence type="ECO:0000313" key="7">
    <source>
        <dbReference type="Proteomes" id="UP001336020"/>
    </source>
</evidence>